<evidence type="ECO:0000259" key="6">
    <source>
        <dbReference type="Pfam" id="PF05154"/>
    </source>
</evidence>
<feature type="transmembrane region" description="Helical" evidence="5">
    <location>
        <begin position="104"/>
        <end position="134"/>
    </location>
</feature>
<keyword evidence="2 5" id="KW-0812">Transmembrane</keyword>
<evidence type="ECO:0000256" key="4">
    <source>
        <dbReference type="ARBA" id="ARBA00023136"/>
    </source>
</evidence>
<reference evidence="7 8" key="1">
    <citation type="submission" date="2017-08" db="EMBL/GenBank/DDBJ databases">
        <authorList>
            <person name="Park S.-J."/>
            <person name="Kim H."/>
        </authorList>
    </citation>
    <scope>NUCLEOTIDE SEQUENCE [LARGE SCALE GENOMIC DNA]</scope>
    <source>
        <strain evidence="8">ye3</strain>
    </source>
</reference>
<gene>
    <name evidence="7" type="ORF">CKA81_01260</name>
</gene>
<feature type="transmembrane region" description="Helical" evidence="5">
    <location>
        <begin position="15"/>
        <end position="32"/>
    </location>
</feature>
<evidence type="ECO:0000256" key="2">
    <source>
        <dbReference type="ARBA" id="ARBA00022692"/>
    </source>
</evidence>
<dbReference type="KEGG" id="pus:CKA81_01260"/>
<dbReference type="EMBL" id="CP022987">
    <property type="protein sequence ID" value="QAA95407.1"/>
    <property type="molecule type" value="Genomic_DNA"/>
</dbReference>
<feature type="domain" description="TM2" evidence="6">
    <location>
        <begin position="10"/>
        <end position="44"/>
    </location>
</feature>
<keyword evidence="3 5" id="KW-1133">Transmembrane helix</keyword>
<dbReference type="OrthoDB" id="8702870at2"/>
<organism evidence="7 8">
    <name type="scientific">Pollutimonas thiosulfatoxidans</name>
    <dbReference type="NCBI Taxonomy" id="2028345"/>
    <lineage>
        <taxon>Bacteria</taxon>
        <taxon>Pseudomonadati</taxon>
        <taxon>Pseudomonadota</taxon>
        <taxon>Betaproteobacteria</taxon>
        <taxon>Burkholderiales</taxon>
        <taxon>Alcaligenaceae</taxon>
        <taxon>Pollutimonas</taxon>
    </lineage>
</organism>
<dbReference type="GO" id="GO:0016020">
    <property type="term" value="C:membrane"/>
    <property type="evidence" value="ECO:0007669"/>
    <property type="project" value="UniProtKB-SubCell"/>
</dbReference>
<dbReference type="Pfam" id="PF05154">
    <property type="entry name" value="TM2"/>
    <property type="match status" value="1"/>
</dbReference>
<keyword evidence="4 5" id="KW-0472">Membrane</keyword>
<keyword evidence="8" id="KW-1185">Reference proteome</keyword>
<evidence type="ECO:0000313" key="7">
    <source>
        <dbReference type="EMBL" id="QAA95407.1"/>
    </source>
</evidence>
<dbReference type="Proteomes" id="UP000283474">
    <property type="component" value="Chromosome"/>
</dbReference>
<evidence type="ECO:0000313" key="8">
    <source>
        <dbReference type="Proteomes" id="UP000283474"/>
    </source>
</evidence>
<evidence type="ECO:0000256" key="1">
    <source>
        <dbReference type="ARBA" id="ARBA00004141"/>
    </source>
</evidence>
<evidence type="ECO:0000256" key="3">
    <source>
        <dbReference type="ARBA" id="ARBA00022989"/>
    </source>
</evidence>
<sequence>MTQFTTPARHKSKVAAAWLACLLGVFGAHWWYMERRYAWLFTAFSVLMLLMAQLYPVWWDNPAFLVLIIPMTEGFIEALVFALRSDEAFDARYNPNSGRQTRTGWGAVLAAIFTTFMGGTAMVFGIALIVMHVYTAMGWLDGYVY</sequence>
<name>A0A410GGI4_9BURK</name>
<feature type="transmembrane region" description="Helical" evidence="5">
    <location>
        <begin position="39"/>
        <end position="58"/>
    </location>
</feature>
<proteinExistence type="predicted"/>
<dbReference type="AlphaFoldDB" id="A0A410GGI4"/>
<accession>A0A410GGI4</accession>
<evidence type="ECO:0000256" key="5">
    <source>
        <dbReference type="SAM" id="Phobius"/>
    </source>
</evidence>
<comment type="subcellular location">
    <subcellularLocation>
        <location evidence="1">Membrane</location>
        <topology evidence="1">Multi-pass membrane protein</topology>
    </subcellularLocation>
</comment>
<feature type="transmembrane region" description="Helical" evidence="5">
    <location>
        <begin position="64"/>
        <end position="83"/>
    </location>
</feature>
<protein>
    <recommendedName>
        <fullName evidence="6">TM2 domain-containing protein</fullName>
    </recommendedName>
</protein>
<dbReference type="RefSeq" id="WP_128353675.1">
    <property type="nucleotide sequence ID" value="NZ_CP022987.1"/>
</dbReference>
<dbReference type="InterPro" id="IPR007829">
    <property type="entry name" value="TM2"/>
</dbReference>